<evidence type="ECO:0000256" key="1">
    <source>
        <dbReference type="SAM" id="MobiDB-lite"/>
    </source>
</evidence>
<keyword evidence="3" id="KW-1185">Reference proteome</keyword>
<name>A0A366LW63_9ACTN</name>
<reference evidence="2 3" key="1">
    <citation type="submission" date="2018-06" db="EMBL/GenBank/DDBJ databases">
        <title>Sphaerisporangium craniellae sp. nov., isolated from a marine sponge in the South China Sea.</title>
        <authorList>
            <person name="Li L."/>
        </authorList>
    </citation>
    <scope>NUCLEOTIDE SEQUENCE [LARGE SCALE GENOMIC DNA]</scope>
    <source>
        <strain evidence="2 3">LHW63015</strain>
    </source>
</reference>
<protein>
    <submittedName>
        <fullName evidence="2">Uncharacterized protein</fullName>
    </submittedName>
</protein>
<dbReference type="EMBL" id="QMEY01000008">
    <property type="protein sequence ID" value="RBQ18188.1"/>
    <property type="molecule type" value="Genomic_DNA"/>
</dbReference>
<organism evidence="2 3">
    <name type="scientific">Spongiactinospora rosea</name>
    <dbReference type="NCBI Taxonomy" id="2248750"/>
    <lineage>
        <taxon>Bacteria</taxon>
        <taxon>Bacillati</taxon>
        <taxon>Actinomycetota</taxon>
        <taxon>Actinomycetes</taxon>
        <taxon>Streptosporangiales</taxon>
        <taxon>Streptosporangiaceae</taxon>
        <taxon>Spongiactinospora</taxon>
    </lineage>
</organism>
<dbReference type="AlphaFoldDB" id="A0A366LW63"/>
<sequence length="65" mass="6905">MRVRRRFPKRQASAPLPPAGGRRSGRHGGRGGPGPRGPRGVARRVTAGAECYTFPPVEGFPPGRS</sequence>
<proteinExistence type="predicted"/>
<accession>A0A366LW63</accession>
<gene>
    <name evidence="2" type="ORF">DP939_20015</name>
</gene>
<evidence type="ECO:0000313" key="2">
    <source>
        <dbReference type="EMBL" id="RBQ18188.1"/>
    </source>
</evidence>
<dbReference type="Proteomes" id="UP000253303">
    <property type="component" value="Unassembled WGS sequence"/>
</dbReference>
<evidence type="ECO:0000313" key="3">
    <source>
        <dbReference type="Proteomes" id="UP000253303"/>
    </source>
</evidence>
<comment type="caution">
    <text evidence="2">The sequence shown here is derived from an EMBL/GenBank/DDBJ whole genome shotgun (WGS) entry which is preliminary data.</text>
</comment>
<feature type="region of interest" description="Disordered" evidence="1">
    <location>
        <begin position="1"/>
        <end position="41"/>
    </location>
</feature>